<sequence length="216" mass="23688">MRKKVVTIVGAGPGIGNHVAEKFGNGNFRVVLISRDQQKLEKYAEELEAKNIETLTVAADAADSDSLTAAFKKIKDQVGVIDVLVYNAAKLVPKKPSELSSQELMDFYQVDVASALHCVQQVLPEQIDQKEGTIIFTGGGFAMYPSAEFSTVSIDKAALRNLALVLAEELKEKGVFVGIVNIMGTVAPETHFAPDLIAEKYLEMYKDRKDSEVFYK</sequence>
<dbReference type="InterPro" id="IPR036291">
    <property type="entry name" value="NAD(P)-bd_dom_sf"/>
</dbReference>
<evidence type="ECO:0000313" key="1">
    <source>
        <dbReference type="EMBL" id="MBO1307314.1"/>
    </source>
</evidence>
<dbReference type="SUPFAM" id="SSF51735">
    <property type="entry name" value="NAD(P)-binding Rossmann-fold domains"/>
    <property type="match status" value="1"/>
</dbReference>
<gene>
    <name evidence="1" type="ORF">JZO70_14140</name>
</gene>
<dbReference type="Proteomes" id="UP000664601">
    <property type="component" value="Unassembled WGS sequence"/>
</dbReference>
<dbReference type="InterPro" id="IPR002347">
    <property type="entry name" value="SDR_fam"/>
</dbReference>
<reference evidence="1 2" key="1">
    <citation type="submission" date="2021-03" db="EMBL/GenBank/DDBJ databases">
        <title>Enterococcal diversity collection.</title>
        <authorList>
            <person name="Gilmore M.S."/>
            <person name="Schwartzman J."/>
            <person name="Van Tyne D."/>
            <person name="Martin M."/>
            <person name="Earl A.M."/>
            <person name="Manson A.L."/>
            <person name="Straub T."/>
            <person name="Salamzade R."/>
            <person name="Saavedra J."/>
            <person name="Lebreton F."/>
            <person name="Prichula J."/>
            <person name="Schaufler K."/>
            <person name="Gaca A."/>
            <person name="Sgardioli B."/>
            <person name="Wagenaar J."/>
            <person name="Strong T."/>
        </authorList>
    </citation>
    <scope>NUCLEOTIDE SEQUENCE [LARGE SCALE GENOMIC DNA]</scope>
    <source>
        <strain evidence="1 2">669A</strain>
    </source>
</reference>
<dbReference type="PANTHER" id="PTHR43431">
    <property type="entry name" value="OXIDOREDUCTASE, SHORT CHAIN DEHYDROGENASE/REDUCTASE FAMILY (AFU_ORTHOLOGUE AFUA_5G14000)"/>
    <property type="match status" value="1"/>
</dbReference>
<dbReference type="PRINTS" id="PR00081">
    <property type="entry name" value="GDHRDH"/>
</dbReference>
<dbReference type="EMBL" id="JAFREM010000021">
    <property type="protein sequence ID" value="MBO1307314.1"/>
    <property type="molecule type" value="Genomic_DNA"/>
</dbReference>
<dbReference type="Gene3D" id="3.40.50.720">
    <property type="entry name" value="NAD(P)-binding Rossmann-like Domain"/>
    <property type="match status" value="1"/>
</dbReference>
<dbReference type="Pfam" id="PF00106">
    <property type="entry name" value="adh_short"/>
    <property type="match status" value="1"/>
</dbReference>
<comment type="caution">
    <text evidence="1">The sequence shown here is derived from an EMBL/GenBank/DDBJ whole genome shotgun (WGS) entry which is preliminary data.</text>
</comment>
<name>A0ABS3LCG0_9ENTE</name>
<protein>
    <submittedName>
        <fullName evidence="1">SDR family NAD(P)-dependent oxidoreductase</fullName>
    </submittedName>
</protein>
<accession>A0ABS3LCG0</accession>
<organism evidence="1 2">
    <name type="scientific">Candidatus Enterococcus moelleringii</name>
    <dbReference type="NCBI Taxonomy" id="2815325"/>
    <lineage>
        <taxon>Bacteria</taxon>
        <taxon>Bacillati</taxon>
        <taxon>Bacillota</taxon>
        <taxon>Bacilli</taxon>
        <taxon>Lactobacillales</taxon>
        <taxon>Enterococcaceae</taxon>
        <taxon>Enterococcus</taxon>
    </lineage>
</organism>
<keyword evidence="2" id="KW-1185">Reference proteome</keyword>
<dbReference type="RefSeq" id="WP_207674240.1">
    <property type="nucleotide sequence ID" value="NZ_JAFREM010000021.1"/>
</dbReference>
<proteinExistence type="predicted"/>
<evidence type="ECO:0000313" key="2">
    <source>
        <dbReference type="Proteomes" id="UP000664601"/>
    </source>
</evidence>
<dbReference type="PANTHER" id="PTHR43431:SF1">
    <property type="entry name" value="OS08G0476300 PROTEIN"/>
    <property type="match status" value="1"/>
</dbReference>